<sequence length="417" mass="46773">MLLAAPYKVYVFHLRFRTGCTGIVDRLQEDVPETIEALQEAGVKVWILTGDKQETAINIANACKLLRSSDRLLSANCGSRHEEEREESSLDSTSSFILVIDGRTLEWALQEELKGSFLELSCKCKAVICCRSTPLQKSKVVQLIRDKIGVMTLAVGDGANDVSMIQVADVGIGISGQEGMQAVMSSDFAISRFKHLKKLLLVHGHWCYHRLANMILYFIYKNVVRAMYVNLLFWYQFFCGYSGSVMINSWVLILFNLVFTSVPPLIYGILDQDTPADTLMKLPELYGASRTTKECLGRLSDEPCCVYLLQTWIHMLVLVLSAALYFGFVQLYSAFCVVCSHPTNLFGVETLQITQPLFYIICTLTTVAALLPRYQKHSHRVPDLTPGLTPQKQLTHMMLIRRGAAVGTVCTIFHVMS</sequence>
<feature type="transmembrane region" description="Helical" evidence="7">
    <location>
        <begin position="232"/>
        <end position="259"/>
    </location>
</feature>
<dbReference type="NCBIfam" id="TIGR01494">
    <property type="entry name" value="ATPase_P-type"/>
    <property type="match status" value="1"/>
</dbReference>
<dbReference type="PANTHER" id="PTHR24092">
    <property type="entry name" value="PROBABLE PHOSPHOLIPID-TRANSPORTING ATPASE"/>
    <property type="match status" value="1"/>
</dbReference>
<evidence type="ECO:0000256" key="4">
    <source>
        <dbReference type="ARBA" id="ARBA00022842"/>
    </source>
</evidence>
<dbReference type="InterPro" id="IPR036412">
    <property type="entry name" value="HAD-like_sf"/>
</dbReference>
<evidence type="ECO:0000256" key="5">
    <source>
        <dbReference type="ARBA" id="ARBA00022989"/>
    </source>
</evidence>
<evidence type="ECO:0000256" key="7">
    <source>
        <dbReference type="SAM" id="Phobius"/>
    </source>
</evidence>
<dbReference type="SUPFAM" id="SSF81665">
    <property type="entry name" value="Calcium ATPase, transmembrane domain M"/>
    <property type="match status" value="1"/>
</dbReference>
<evidence type="ECO:0000256" key="6">
    <source>
        <dbReference type="ARBA" id="ARBA00023136"/>
    </source>
</evidence>
<keyword evidence="4" id="KW-0460">Magnesium</keyword>
<evidence type="ECO:0000256" key="1">
    <source>
        <dbReference type="ARBA" id="ARBA00004141"/>
    </source>
</evidence>
<dbReference type="PANTHER" id="PTHR24092:SF84">
    <property type="entry name" value="PHOSPHOLIPID-TRANSPORTING ATPASE VD"/>
    <property type="match status" value="1"/>
</dbReference>
<name>A0ABV0PYT3_9TELE</name>
<dbReference type="Proteomes" id="UP001476798">
    <property type="component" value="Unassembled WGS sequence"/>
</dbReference>
<proteinExistence type="predicted"/>
<evidence type="ECO:0000259" key="8">
    <source>
        <dbReference type="Pfam" id="PF16212"/>
    </source>
</evidence>
<feature type="transmembrane region" description="Helical" evidence="7">
    <location>
        <begin position="312"/>
        <end position="333"/>
    </location>
</feature>
<evidence type="ECO:0000313" key="10">
    <source>
        <dbReference type="Proteomes" id="UP001476798"/>
    </source>
</evidence>
<protein>
    <recommendedName>
        <fullName evidence="8">P-type ATPase C-terminal domain-containing protein</fullName>
    </recommendedName>
</protein>
<keyword evidence="5 7" id="KW-1133">Transmembrane helix</keyword>
<dbReference type="InterPro" id="IPR001757">
    <property type="entry name" value="P_typ_ATPase"/>
</dbReference>
<keyword evidence="6 7" id="KW-0472">Membrane</keyword>
<keyword evidence="10" id="KW-1185">Reference proteome</keyword>
<organism evidence="9 10">
    <name type="scientific">Goodea atripinnis</name>
    <dbReference type="NCBI Taxonomy" id="208336"/>
    <lineage>
        <taxon>Eukaryota</taxon>
        <taxon>Metazoa</taxon>
        <taxon>Chordata</taxon>
        <taxon>Craniata</taxon>
        <taxon>Vertebrata</taxon>
        <taxon>Euteleostomi</taxon>
        <taxon>Actinopterygii</taxon>
        <taxon>Neopterygii</taxon>
        <taxon>Teleostei</taxon>
        <taxon>Neoteleostei</taxon>
        <taxon>Acanthomorphata</taxon>
        <taxon>Ovalentaria</taxon>
        <taxon>Atherinomorphae</taxon>
        <taxon>Cyprinodontiformes</taxon>
        <taxon>Goodeidae</taxon>
        <taxon>Goodea</taxon>
    </lineage>
</organism>
<dbReference type="SUPFAM" id="SSF56784">
    <property type="entry name" value="HAD-like"/>
    <property type="match status" value="1"/>
</dbReference>
<dbReference type="Gene3D" id="3.40.50.1000">
    <property type="entry name" value="HAD superfamily/HAD-like"/>
    <property type="match status" value="1"/>
</dbReference>
<evidence type="ECO:0000256" key="3">
    <source>
        <dbReference type="ARBA" id="ARBA00022723"/>
    </source>
</evidence>
<dbReference type="Pfam" id="PF16212">
    <property type="entry name" value="PhoLip_ATPase_C"/>
    <property type="match status" value="1"/>
</dbReference>
<dbReference type="InterPro" id="IPR023298">
    <property type="entry name" value="ATPase_P-typ_TM_dom_sf"/>
</dbReference>
<evidence type="ECO:0000313" key="9">
    <source>
        <dbReference type="EMBL" id="MEQ2188685.1"/>
    </source>
</evidence>
<keyword evidence="2 7" id="KW-0812">Transmembrane</keyword>
<keyword evidence="3" id="KW-0479">Metal-binding</keyword>
<comment type="caution">
    <text evidence="9">The sequence shown here is derived from an EMBL/GenBank/DDBJ whole genome shotgun (WGS) entry which is preliminary data.</text>
</comment>
<evidence type="ECO:0000256" key="2">
    <source>
        <dbReference type="ARBA" id="ARBA00022692"/>
    </source>
</evidence>
<dbReference type="EMBL" id="JAHRIO010091391">
    <property type="protein sequence ID" value="MEQ2188685.1"/>
    <property type="molecule type" value="Genomic_DNA"/>
</dbReference>
<dbReference type="InterPro" id="IPR032630">
    <property type="entry name" value="P_typ_ATPase_c"/>
</dbReference>
<reference evidence="9 10" key="1">
    <citation type="submission" date="2021-06" db="EMBL/GenBank/DDBJ databases">
        <authorList>
            <person name="Palmer J.M."/>
        </authorList>
    </citation>
    <scope>NUCLEOTIDE SEQUENCE [LARGE SCALE GENOMIC DNA]</scope>
    <source>
        <strain evidence="9 10">GA_2019</strain>
        <tissue evidence="9">Muscle</tissue>
    </source>
</reference>
<comment type="subcellular location">
    <subcellularLocation>
        <location evidence="1">Membrane</location>
        <topology evidence="1">Multi-pass membrane protein</topology>
    </subcellularLocation>
</comment>
<dbReference type="InterPro" id="IPR023214">
    <property type="entry name" value="HAD_sf"/>
</dbReference>
<feature type="domain" description="P-type ATPase C-terminal" evidence="8">
    <location>
        <begin position="183"/>
        <end position="293"/>
    </location>
</feature>
<feature type="transmembrane region" description="Helical" evidence="7">
    <location>
        <begin position="353"/>
        <end position="371"/>
    </location>
</feature>
<accession>A0ABV0PYT3</accession>
<gene>
    <name evidence="9" type="ORF">GOODEAATRI_017528</name>
</gene>
<dbReference type="PRINTS" id="PR00119">
    <property type="entry name" value="CATATPASE"/>
</dbReference>